<dbReference type="GO" id="GO:0005576">
    <property type="term" value="C:extracellular region"/>
    <property type="evidence" value="ECO:0007669"/>
    <property type="project" value="EnsemblMetazoa"/>
</dbReference>
<feature type="region of interest" description="Disordered" evidence="1">
    <location>
        <begin position="27"/>
        <end position="59"/>
    </location>
</feature>
<evidence type="ECO:0000313" key="5">
    <source>
        <dbReference type="Proteomes" id="UP000001292"/>
    </source>
</evidence>
<keyword evidence="2" id="KW-0732">Signal</keyword>
<organism evidence="5">
    <name type="scientific">Drosophila sechellia</name>
    <name type="common">Fruit fly</name>
    <dbReference type="NCBI Taxonomy" id="7238"/>
    <lineage>
        <taxon>Eukaryota</taxon>
        <taxon>Metazoa</taxon>
        <taxon>Ecdysozoa</taxon>
        <taxon>Arthropoda</taxon>
        <taxon>Hexapoda</taxon>
        <taxon>Insecta</taxon>
        <taxon>Pterygota</taxon>
        <taxon>Neoptera</taxon>
        <taxon>Endopterygota</taxon>
        <taxon>Diptera</taxon>
        <taxon>Brachycera</taxon>
        <taxon>Muscomorpha</taxon>
        <taxon>Ephydroidea</taxon>
        <taxon>Drosophilidae</taxon>
        <taxon>Drosophila</taxon>
        <taxon>Sophophora</taxon>
    </lineage>
</organism>
<dbReference type="STRING" id="7238.B4HVC8"/>
<gene>
    <name evidence="4" type="primary">Dsec\GM14318</name>
    <name evidence="4" type="ORF">Dsec_GM14318</name>
</gene>
<dbReference type="Gene3D" id="3.30.60.30">
    <property type="match status" value="1"/>
</dbReference>
<sequence length="114" mass="12508">MDWIKIFVSGLALLLIGMAQCHPQFDSGNPWLRPRQPTEPTISPDAGSSTPTNAAPSTTPSPRYFACFHSCPATSEYNPICGSDNVNYYNENKFNCALNCGLNIRKVHKGICQT</sequence>
<dbReference type="SMART" id="SM00280">
    <property type="entry name" value="KAZAL"/>
    <property type="match status" value="1"/>
</dbReference>
<accession>B4HVC8</accession>
<feature type="chain" id="PRO_5002809253" evidence="2">
    <location>
        <begin position="22"/>
        <end position="114"/>
    </location>
</feature>
<dbReference type="AlphaFoldDB" id="B4HVC8"/>
<name>B4HVC8_DROSE</name>
<dbReference type="PANTHER" id="PTHR21179:SF1">
    <property type="entry name" value="KAZ1-TYPE SERINE PROTEASE INHIBITOR-LIKE PROTEIN TYPE EPSILON-RELATED"/>
    <property type="match status" value="1"/>
</dbReference>
<feature type="domain" description="Kazal-like" evidence="3">
    <location>
        <begin position="61"/>
        <end position="114"/>
    </location>
</feature>
<protein>
    <submittedName>
        <fullName evidence="4">GM14318</fullName>
    </submittedName>
</protein>
<evidence type="ECO:0000313" key="4">
    <source>
        <dbReference type="EMBL" id="EDW49893.1"/>
    </source>
</evidence>
<dbReference type="PANTHER" id="PTHR21179">
    <property type="entry name" value="SERINE-TYPE ENDOPEPTIDASE INHIBITOR"/>
    <property type="match status" value="1"/>
</dbReference>
<dbReference type="Proteomes" id="UP000001292">
    <property type="component" value="Unassembled WGS sequence"/>
</dbReference>
<dbReference type="Pfam" id="PF00050">
    <property type="entry name" value="Kazal_1"/>
    <property type="match status" value="1"/>
</dbReference>
<dbReference type="CDD" id="cd00104">
    <property type="entry name" value="KAZAL_FS"/>
    <property type="match status" value="1"/>
</dbReference>
<dbReference type="OMA" id="QCHPQFD"/>
<dbReference type="HOGENOM" id="CLU_2123592_0_0_1"/>
<keyword evidence="5" id="KW-1185">Reference proteome</keyword>
<evidence type="ECO:0000256" key="1">
    <source>
        <dbReference type="SAM" id="MobiDB-lite"/>
    </source>
</evidence>
<evidence type="ECO:0000256" key="2">
    <source>
        <dbReference type="SAM" id="SignalP"/>
    </source>
</evidence>
<dbReference type="PROSITE" id="PS51465">
    <property type="entry name" value="KAZAL_2"/>
    <property type="match status" value="1"/>
</dbReference>
<dbReference type="InterPro" id="IPR039932">
    <property type="entry name" value="Spink4-like"/>
</dbReference>
<dbReference type="InterPro" id="IPR002350">
    <property type="entry name" value="Kazal_dom"/>
</dbReference>
<reference evidence="4 5" key="1">
    <citation type="journal article" date="2007" name="Nature">
        <title>Evolution of genes and genomes on the Drosophila phylogeny.</title>
        <authorList>
            <consortium name="Drosophila 12 Genomes Consortium"/>
            <person name="Clark A.G."/>
            <person name="Eisen M.B."/>
            <person name="Smith D.R."/>
            <person name="Bergman C.M."/>
            <person name="Oliver B."/>
            <person name="Markow T.A."/>
            <person name="Kaufman T.C."/>
            <person name="Kellis M."/>
            <person name="Gelbart W."/>
            <person name="Iyer V.N."/>
            <person name="Pollard D.A."/>
            <person name="Sackton T.B."/>
            <person name="Larracuente A.M."/>
            <person name="Singh N.D."/>
            <person name="Abad J.P."/>
            <person name="Abt D.N."/>
            <person name="Adryan B."/>
            <person name="Aguade M."/>
            <person name="Akashi H."/>
            <person name="Anderson W.W."/>
            <person name="Aquadro C.F."/>
            <person name="Ardell D.H."/>
            <person name="Arguello R."/>
            <person name="Artieri C.G."/>
            <person name="Barbash D.A."/>
            <person name="Barker D."/>
            <person name="Barsanti P."/>
            <person name="Batterham P."/>
            <person name="Batzoglou S."/>
            <person name="Begun D."/>
            <person name="Bhutkar A."/>
            <person name="Blanco E."/>
            <person name="Bosak S.A."/>
            <person name="Bradley R.K."/>
            <person name="Brand A.D."/>
            <person name="Brent M.R."/>
            <person name="Brooks A.N."/>
            <person name="Brown R.H."/>
            <person name="Butlin R.K."/>
            <person name="Caggese C."/>
            <person name="Calvi B.R."/>
            <person name="Bernardo de Carvalho A."/>
            <person name="Caspi A."/>
            <person name="Castrezana S."/>
            <person name="Celniker S.E."/>
            <person name="Chang J.L."/>
            <person name="Chapple C."/>
            <person name="Chatterji S."/>
            <person name="Chinwalla A."/>
            <person name="Civetta A."/>
            <person name="Clifton S.W."/>
            <person name="Comeron J.M."/>
            <person name="Costello J.C."/>
            <person name="Coyne J.A."/>
            <person name="Daub J."/>
            <person name="David R.G."/>
            <person name="Delcher A.L."/>
            <person name="Delehaunty K."/>
            <person name="Do C.B."/>
            <person name="Ebling H."/>
            <person name="Edwards K."/>
            <person name="Eickbush T."/>
            <person name="Evans J.D."/>
            <person name="Filipski A."/>
            <person name="Findeiss S."/>
            <person name="Freyhult E."/>
            <person name="Fulton L."/>
            <person name="Fulton R."/>
            <person name="Garcia A.C."/>
            <person name="Gardiner A."/>
            <person name="Garfield D.A."/>
            <person name="Garvin B.E."/>
            <person name="Gibson G."/>
            <person name="Gilbert D."/>
            <person name="Gnerre S."/>
            <person name="Godfrey J."/>
            <person name="Good R."/>
            <person name="Gotea V."/>
            <person name="Gravely B."/>
            <person name="Greenberg A.J."/>
            <person name="Griffiths-Jones S."/>
            <person name="Gross S."/>
            <person name="Guigo R."/>
            <person name="Gustafson E.A."/>
            <person name="Haerty W."/>
            <person name="Hahn M.W."/>
            <person name="Halligan D.L."/>
            <person name="Halpern A.L."/>
            <person name="Halter G.M."/>
            <person name="Han M.V."/>
            <person name="Heger A."/>
            <person name="Hillier L."/>
            <person name="Hinrichs A.S."/>
            <person name="Holmes I."/>
            <person name="Hoskins R.A."/>
            <person name="Hubisz M.J."/>
            <person name="Hultmark D."/>
            <person name="Huntley M.A."/>
            <person name="Jaffe D.B."/>
            <person name="Jagadeeshan S."/>
            <person name="Jeck W.R."/>
            <person name="Johnson J."/>
            <person name="Jones C.D."/>
            <person name="Jordan W.C."/>
            <person name="Karpen G.H."/>
            <person name="Kataoka E."/>
            <person name="Keightley P.D."/>
            <person name="Kheradpour P."/>
            <person name="Kirkness E.F."/>
            <person name="Koerich L.B."/>
            <person name="Kristiansen K."/>
            <person name="Kudrna D."/>
            <person name="Kulathinal R.J."/>
            <person name="Kumar S."/>
            <person name="Kwok R."/>
            <person name="Lander E."/>
            <person name="Langley C.H."/>
            <person name="Lapoint R."/>
            <person name="Lazzaro B.P."/>
            <person name="Lee S.J."/>
            <person name="Levesque L."/>
            <person name="Li R."/>
            <person name="Lin C.F."/>
            <person name="Lin M.F."/>
            <person name="Lindblad-Toh K."/>
            <person name="Llopart A."/>
            <person name="Long M."/>
            <person name="Low L."/>
            <person name="Lozovsky E."/>
            <person name="Lu J."/>
            <person name="Luo M."/>
            <person name="Machado C.A."/>
            <person name="Makalowski W."/>
            <person name="Marzo M."/>
            <person name="Matsuda M."/>
            <person name="Matzkin L."/>
            <person name="McAllister B."/>
            <person name="McBride C.S."/>
            <person name="McKernan B."/>
            <person name="McKernan K."/>
            <person name="Mendez-Lago M."/>
            <person name="Minx P."/>
            <person name="Mollenhauer M.U."/>
            <person name="Montooth K."/>
            <person name="Mount S.M."/>
            <person name="Mu X."/>
            <person name="Myers E."/>
            <person name="Negre B."/>
            <person name="Newfeld S."/>
            <person name="Nielsen R."/>
            <person name="Noor M.A."/>
            <person name="O'Grady P."/>
            <person name="Pachter L."/>
            <person name="Papaceit M."/>
            <person name="Parisi M.J."/>
            <person name="Parisi M."/>
            <person name="Parts L."/>
            <person name="Pedersen J.S."/>
            <person name="Pesole G."/>
            <person name="Phillippy A.M."/>
            <person name="Ponting C.P."/>
            <person name="Pop M."/>
            <person name="Porcelli D."/>
            <person name="Powell J.R."/>
            <person name="Prohaska S."/>
            <person name="Pruitt K."/>
            <person name="Puig M."/>
            <person name="Quesneville H."/>
            <person name="Ram K.R."/>
            <person name="Rand D."/>
            <person name="Rasmussen M.D."/>
            <person name="Reed L.K."/>
            <person name="Reenan R."/>
            <person name="Reily A."/>
            <person name="Remington K.A."/>
            <person name="Rieger T.T."/>
            <person name="Ritchie M.G."/>
            <person name="Robin C."/>
            <person name="Rogers Y.H."/>
            <person name="Rohde C."/>
            <person name="Rozas J."/>
            <person name="Rubenfield M.J."/>
            <person name="Ruiz A."/>
            <person name="Russo S."/>
            <person name="Salzberg S.L."/>
            <person name="Sanchez-Gracia A."/>
            <person name="Saranga D.J."/>
            <person name="Sato H."/>
            <person name="Schaeffer S.W."/>
            <person name="Schatz M.C."/>
            <person name="Schlenke T."/>
            <person name="Schwartz R."/>
            <person name="Segarra C."/>
            <person name="Singh R.S."/>
            <person name="Sirot L."/>
            <person name="Sirota M."/>
            <person name="Sisneros N.B."/>
            <person name="Smith C.D."/>
            <person name="Smith T.F."/>
            <person name="Spieth J."/>
            <person name="Stage D.E."/>
            <person name="Stark A."/>
            <person name="Stephan W."/>
            <person name="Strausberg R.L."/>
            <person name="Strempel S."/>
            <person name="Sturgill D."/>
            <person name="Sutton G."/>
            <person name="Sutton G.G."/>
            <person name="Tao W."/>
            <person name="Teichmann S."/>
            <person name="Tobari Y.N."/>
            <person name="Tomimura Y."/>
            <person name="Tsolas J.M."/>
            <person name="Valente V.L."/>
            <person name="Venter E."/>
            <person name="Venter J.C."/>
            <person name="Vicario S."/>
            <person name="Vieira F.G."/>
            <person name="Vilella A.J."/>
            <person name="Villasante A."/>
            <person name="Walenz B."/>
            <person name="Wang J."/>
            <person name="Wasserman M."/>
            <person name="Watts T."/>
            <person name="Wilson D."/>
            <person name="Wilson R.K."/>
            <person name="Wing R.A."/>
            <person name="Wolfner M.F."/>
            <person name="Wong A."/>
            <person name="Wong G.K."/>
            <person name="Wu C.I."/>
            <person name="Wu G."/>
            <person name="Yamamoto D."/>
            <person name="Yang H.P."/>
            <person name="Yang S.P."/>
            <person name="Yorke J.A."/>
            <person name="Yoshida K."/>
            <person name="Zdobnov E."/>
            <person name="Zhang P."/>
            <person name="Zhang Y."/>
            <person name="Zimin A.V."/>
            <person name="Baldwin J."/>
            <person name="Abdouelleil A."/>
            <person name="Abdulkadir J."/>
            <person name="Abebe A."/>
            <person name="Abera B."/>
            <person name="Abreu J."/>
            <person name="Acer S.C."/>
            <person name="Aftuck L."/>
            <person name="Alexander A."/>
            <person name="An P."/>
            <person name="Anderson E."/>
            <person name="Anderson S."/>
            <person name="Arachi H."/>
            <person name="Azer M."/>
            <person name="Bachantsang P."/>
            <person name="Barry A."/>
            <person name="Bayul T."/>
            <person name="Berlin A."/>
            <person name="Bessette D."/>
            <person name="Bloom T."/>
            <person name="Blye J."/>
            <person name="Boguslavskiy L."/>
            <person name="Bonnet C."/>
            <person name="Boukhgalter B."/>
            <person name="Bourzgui I."/>
            <person name="Brown A."/>
            <person name="Cahill P."/>
            <person name="Channer S."/>
            <person name="Cheshatsang Y."/>
            <person name="Chuda L."/>
            <person name="Citroen M."/>
            <person name="Collymore A."/>
            <person name="Cooke P."/>
            <person name="Costello M."/>
            <person name="D'Aco K."/>
            <person name="Daza R."/>
            <person name="De Haan G."/>
            <person name="DeGray S."/>
            <person name="DeMaso C."/>
            <person name="Dhargay N."/>
            <person name="Dooley K."/>
            <person name="Dooley E."/>
            <person name="Doricent M."/>
            <person name="Dorje P."/>
            <person name="Dorjee K."/>
            <person name="Dupes A."/>
            <person name="Elong R."/>
            <person name="Falk J."/>
            <person name="Farina A."/>
            <person name="Faro S."/>
            <person name="Ferguson D."/>
            <person name="Fisher S."/>
            <person name="Foley C.D."/>
            <person name="Franke A."/>
            <person name="Friedrich D."/>
            <person name="Gadbois L."/>
            <person name="Gearin G."/>
            <person name="Gearin C.R."/>
            <person name="Giannoukos G."/>
            <person name="Goode T."/>
            <person name="Graham J."/>
            <person name="Grandbois E."/>
            <person name="Grewal S."/>
            <person name="Gyaltsen K."/>
            <person name="Hafez N."/>
            <person name="Hagos B."/>
            <person name="Hall J."/>
            <person name="Henson C."/>
            <person name="Hollinger A."/>
            <person name="Honan T."/>
            <person name="Huard M.D."/>
            <person name="Hughes L."/>
            <person name="Hurhula B."/>
            <person name="Husby M.E."/>
            <person name="Kamat A."/>
            <person name="Kanga B."/>
            <person name="Kashin S."/>
            <person name="Khazanovich D."/>
            <person name="Kisner P."/>
            <person name="Lance K."/>
            <person name="Lara M."/>
            <person name="Lee W."/>
            <person name="Lennon N."/>
            <person name="Letendre F."/>
            <person name="LeVine R."/>
            <person name="Lipovsky A."/>
            <person name="Liu X."/>
            <person name="Liu J."/>
            <person name="Liu S."/>
            <person name="Lokyitsang T."/>
            <person name="Lokyitsang Y."/>
            <person name="Lubonja R."/>
            <person name="Lui A."/>
            <person name="MacDonald P."/>
            <person name="Magnisalis V."/>
            <person name="Maru K."/>
            <person name="Matthews C."/>
            <person name="McCusker W."/>
            <person name="McDonough S."/>
            <person name="Mehta T."/>
            <person name="Meldrim J."/>
            <person name="Meneus L."/>
            <person name="Mihai O."/>
            <person name="Mihalev A."/>
            <person name="Mihova T."/>
            <person name="Mittelman R."/>
            <person name="Mlenga V."/>
            <person name="Montmayeur A."/>
            <person name="Mulrain L."/>
            <person name="Navidi A."/>
            <person name="Naylor J."/>
            <person name="Negash T."/>
            <person name="Nguyen T."/>
            <person name="Nguyen N."/>
            <person name="Nicol R."/>
            <person name="Norbu C."/>
            <person name="Norbu N."/>
            <person name="Novod N."/>
            <person name="O'Neill B."/>
            <person name="Osman S."/>
            <person name="Markiewicz E."/>
            <person name="Oyono O.L."/>
            <person name="Patti C."/>
            <person name="Phunkhang P."/>
            <person name="Pierre F."/>
            <person name="Priest M."/>
            <person name="Raghuraman S."/>
            <person name="Rege F."/>
            <person name="Reyes R."/>
            <person name="Rise C."/>
            <person name="Rogov P."/>
            <person name="Ross K."/>
            <person name="Ryan E."/>
            <person name="Settipalli S."/>
            <person name="Shea T."/>
            <person name="Sherpa N."/>
            <person name="Shi L."/>
            <person name="Shih D."/>
            <person name="Sparrow T."/>
            <person name="Spaulding J."/>
            <person name="Stalker J."/>
            <person name="Stange-Thomann N."/>
            <person name="Stavropoulos S."/>
            <person name="Stone C."/>
            <person name="Strader C."/>
            <person name="Tesfaye S."/>
            <person name="Thomson T."/>
            <person name="Thoulutsang Y."/>
            <person name="Thoulutsang D."/>
            <person name="Topham K."/>
            <person name="Topping I."/>
            <person name="Tsamla T."/>
            <person name="Vassiliev H."/>
            <person name="Vo A."/>
            <person name="Wangchuk T."/>
            <person name="Wangdi T."/>
            <person name="Weiand M."/>
            <person name="Wilkinson J."/>
            <person name="Wilson A."/>
            <person name="Yadav S."/>
            <person name="Young G."/>
            <person name="Yu Q."/>
            <person name="Zembek L."/>
            <person name="Zhong D."/>
            <person name="Zimmer A."/>
            <person name="Zwirko Z."/>
            <person name="Jaffe D.B."/>
            <person name="Alvarez P."/>
            <person name="Brockman W."/>
            <person name="Butler J."/>
            <person name="Chin C."/>
            <person name="Gnerre S."/>
            <person name="Grabherr M."/>
            <person name="Kleber M."/>
            <person name="Mauceli E."/>
            <person name="MacCallum I."/>
        </authorList>
    </citation>
    <scope>NUCLEOTIDE SEQUENCE [LARGE SCALE GENOMIC DNA]</scope>
    <source>
        <strain evidence="5">Rob3c / Tucson 14021-0248.25</strain>
    </source>
</reference>
<feature type="compositionally biased region" description="Low complexity" evidence="1">
    <location>
        <begin position="48"/>
        <end position="59"/>
    </location>
</feature>
<proteinExistence type="predicted"/>
<dbReference type="GO" id="GO:0004867">
    <property type="term" value="F:serine-type endopeptidase inhibitor activity"/>
    <property type="evidence" value="ECO:0007669"/>
    <property type="project" value="InterPro"/>
</dbReference>
<feature type="signal peptide" evidence="2">
    <location>
        <begin position="1"/>
        <end position="21"/>
    </location>
</feature>
<dbReference type="InterPro" id="IPR036058">
    <property type="entry name" value="Kazal_dom_sf"/>
</dbReference>
<evidence type="ECO:0000259" key="3">
    <source>
        <dbReference type="PROSITE" id="PS51465"/>
    </source>
</evidence>
<dbReference type="EMBL" id="CH480817">
    <property type="protein sequence ID" value="EDW49893.1"/>
    <property type="molecule type" value="Genomic_DNA"/>
</dbReference>
<dbReference type="PhylomeDB" id="B4HVC8"/>
<dbReference type="SUPFAM" id="SSF100895">
    <property type="entry name" value="Kazal-type serine protease inhibitors"/>
    <property type="match status" value="1"/>
</dbReference>